<evidence type="ECO:0000313" key="4">
    <source>
        <dbReference type="Proteomes" id="UP000007801"/>
    </source>
</evidence>
<dbReference type="Pfam" id="PF00179">
    <property type="entry name" value="UQ_con"/>
    <property type="match status" value="1"/>
</dbReference>
<dbReference type="AlphaFoldDB" id="B3MQJ9"/>
<dbReference type="SUPFAM" id="SSF54495">
    <property type="entry name" value="UBC-like"/>
    <property type="match status" value="1"/>
</dbReference>
<dbReference type="Gene3D" id="3.10.110.10">
    <property type="entry name" value="Ubiquitin Conjugating Enzyme"/>
    <property type="match status" value="1"/>
</dbReference>
<reference evidence="3 4" key="1">
    <citation type="journal article" date="2007" name="Nature">
        <title>Evolution of genes and genomes on the Drosophila phylogeny.</title>
        <authorList>
            <consortium name="Drosophila 12 Genomes Consortium"/>
            <person name="Clark A.G."/>
            <person name="Eisen M.B."/>
            <person name="Smith D.R."/>
            <person name="Bergman C.M."/>
            <person name="Oliver B."/>
            <person name="Markow T.A."/>
            <person name="Kaufman T.C."/>
            <person name="Kellis M."/>
            <person name="Gelbart W."/>
            <person name="Iyer V.N."/>
            <person name="Pollard D.A."/>
            <person name="Sackton T.B."/>
            <person name="Larracuente A.M."/>
            <person name="Singh N.D."/>
            <person name="Abad J.P."/>
            <person name="Abt D.N."/>
            <person name="Adryan B."/>
            <person name="Aguade M."/>
            <person name="Akashi H."/>
            <person name="Anderson W.W."/>
            <person name="Aquadro C.F."/>
            <person name="Ardell D.H."/>
            <person name="Arguello R."/>
            <person name="Artieri C.G."/>
            <person name="Barbash D.A."/>
            <person name="Barker D."/>
            <person name="Barsanti P."/>
            <person name="Batterham P."/>
            <person name="Batzoglou S."/>
            <person name="Begun D."/>
            <person name="Bhutkar A."/>
            <person name="Blanco E."/>
            <person name="Bosak S.A."/>
            <person name="Bradley R.K."/>
            <person name="Brand A.D."/>
            <person name="Brent M.R."/>
            <person name="Brooks A.N."/>
            <person name="Brown R.H."/>
            <person name="Butlin R.K."/>
            <person name="Caggese C."/>
            <person name="Calvi B.R."/>
            <person name="Bernardo de Carvalho A."/>
            <person name="Caspi A."/>
            <person name="Castrezana S."/>
            <person name="Celniker S.E."/>
            <person name="Chang J.L."/>
            <person name="Chapple C."/>
            <person name="Chatterji S."/>
            <person name="Chinwalla A."/>
            <person name="Civetta A."/>
            <person name="Clifton S.W."/>
            <person name="Comeron J.M."/>
            <person name="Costello J.C."/>
            <person name="Coyne J.A."/>
            <person name="Daub J."/>
            <person name="David R.G."/>
            <person name="Delcher A.L."/>
            <person name="Delehaunty K."/>
            <person name="Do C.B."/>
            <person name="Ebling H."/>
            <person name="Edwards K."/>
            <person name="Eickbush T."/>
            <person name="Evans J.D."/>
            <person name="Filipski A."/>
            <person name="Findeiss S."/>
            <person name="Freyhult E."/>
            <person name="Fulton L."/>
            <person name="Fulton R."/>
            <person name="Garcia A.C."/>
            <person name="Gardiner A."/>
            <person name="Garfield D.A."/>
            <person name="Garvin B.E."/>
            <person name="Gibson G."/>
            <person name="Gilbert D."/>
            <person name="Gnerre S."/>
            <person name="Godfrey J."/>
            <person name="Good R."/>
            <person name="Gotea V."/>
            <person name="Gravely B."/>
            <person name="Greenberg A.J."/>
            <person name="Griffiths-Jones S."/>
            <person name="Gross S."/>
            <person name="Guigo R."/>
            <person name="Gustafson E.A."/>
            <person name="Haerty W."/>
            <person name="Hahn M.W."/>
            <person name="Halligan D.L."/>
            <person name="Halpern A.L."/>
            <person name="Halter G.M."/>
            <person name="Han M.V."/>
            <person name="Heger A."/>
            <person name="Hillier L."/>
            <person name="Hinrichs A.S."/>
            <person name="Holmes I."/>
            <person name="Hoskins R.A."/>
            <person name="Hubisz M.J."/>
            <person name="Hultmark D."/>
            <person name="Huntley M.A."/>
            <person name="Jaffe D.B."/>
            <person name="Jagadeeshan S."/>
            <person name="Jeck W.R."/>
            <person name="Johnson J."/>
            <person name="Jones C.D."/>
            <person name="Jordan W.C."/>
            <person name="Karpen G.H."/>
            <person name="Kataoka E."/>
            <person name="Keightley P.D."/>
            <person name="Kheradpour P."/>
            <person name="Kirkness E.F."/>
            <person name="Koerich L.B."/>
            <person name="Kristiansen K."/>
            <person name="Kudrna D."/>
            <person name="Kulathinal R.J."/>
            <person name="Kumar S."/>
            <person name="Kwok R."/>
            <person name="Lander E."/>
            <person name="Langley C.H."/>
            <person name="Lapoint R."/>
            <person name="Lazzaro B.P."/>
            <person name="Lee S.J."/>
            <person name="Levesque L."/>
            <person name="Li R."/>
            <person name="Lin C.F."/>
            <person name="Lin M.F."/>
            <person name="Lindblad-Toh K."/>
            <person name="Llopart A."/>
            <person name="Long M."/>
            <person name="Low L."/>
            <person name="Lozovsky E."/>
            <person name="Lu J."/>
            <person name="Luo M."/>
            <person name="Machado C.A."/>
            <person name="Makalowski W."/>
            <person name="Marzo M."/>
            <person name="Matsuda M."/>
            <person name="Matzkin L."/>
            <person name="McAllister B."/>
            <person name="McBride C.S."/>
            <person name="McKernan B."/>
            <person name="McKernan K."/>
            <person name="Mendez-Lago M."/>
            <person name="Minx P."/>
            <person name="Mollenhauer M.U."/>
            <person name="Montooth K."/>
            <person name="Mount S.M."/>
            <person name="Mu X."/>
            <person name="Myers E."/>
            <person name="Negre B."/>
            <person name="Newfeld S."/>
            <person name="Nielsen R."/>
            <person name="Noor M.A."/>
            <person name="O'Grady P."/>
            <person name="Pachter L."/>
            <person name="Papaceit M."/>
            <person name="Parisi M.J."/>
            <person name="Parisi M."/>
            <person name="Parts L."/>
            <person name="Pedersen J.S."/>
            <person name="Pesole G."/>
            <person name="Phillippy A.M."/>
            <person name="Ponting C.P."/>
            <person name="Pop M."/>
            <person name="Porcelli D."/>
            <person name="Powell J.R."/>
            <person name="Prohaska S."/>
            <person name="Pruitt K."/>
            <person name="Puig M."/>
            <person name="Quesneville H."/>
            <person name="Ram K.R."/>
            <person name="Rand D."/>
            <person name="Rasmussen M.D."/>
            <person name="Reed L.K."/>
            <person name="Reenan R."/>
            <person name="Reily A."/>
            <person name="Remington K.A."/>
            <person name="Rieger T.T."/>
            <person name="Ritchie M.G."/>
            <person name="Robin C."/>
            <person name="Rogers Y.H."/>
            <person name="Rohde C."/>
            <person name="Rozas J."/>
            <person name="Rubenfield M.J."/>
            <person name="Ruiz A."/>
            <person name="Russo S."/>
            <person name="Salzberg S.L."/>
            <person name="Sanchez-Gracia A."/>
            <person name="Saranga D.J."/>
            <person name="Sato H."/>
            <person name="Schaeffer S.W."/>
            <person name="Schatz M.C."/>
            <person name="Schlenke T."/>
            <person name="Schwartz R."/>
            <person name="Segarra C."/>
            <person name="Singh R.S."/>
            <person name="Sirot L."/>
            <person name="Sirota M."/>
            <person name="Sisneros N.B."/>
            <person name="Smith C.D."/>
            <person name="Smith T.F."/>
            <person name="Spieth J."/>
            <person name="Stage D.E."/>
            <person name="Stark A."/>
            <person name="Stephan W."/>
            <person name="Strausberg R.L."/>
            <person name="Strempel S."/>
            <person name="Sturgill D."/>
            <person name="Sutton G."/>
            <person name="Sutton G.G."/>
            <person name="Tao W."/>
            <person name="Teichmann S."/>
            <person name="Tobari Y.N."/>
            <person name="Tomimura Y."/>
            <person name="Tsolas J.M."/>
            <person name="Valente V.L."/>
            <person name="Venter E."/>
            <person name="Venter J.C."/>
            <person name="Vicario S."/>
            <person name="Vieira F.G."/>
            <person name="Vilella A.J."/>
            <person name="Villasante A."/>
            <person name="Walenz B."/>
            <person name="Wang J."/>
            <person name="Wasserman M."/>
            <person name="Watts T."/>
            <person name="Wilson D."/>
            <person name="Wilson R.K."/>
            <person name="Wing R.A."/>
            <person name="Wolfner M.F."/>
            <person name="Wong A."/>
            <person name="Wong G.K."/>
            <person name="Wu C.I."/>
            <person name="Wu G."/>
            <person name="Yamamoto D."/>
            <person name="Yang H.P."/>
            <person name="Yang S.P."/>
            <person name="Yorke J.A."/>
            <person name="Yoshida K."/>
            <person name="Zdobnov E."/>
            <person name="Zhang P."/>
            <person name="Zhang Y."/>
            <person name="Zimin A.V."/>
            <person name="Baldwin J."/>
            <person name="Abdouelleil A."/>
            <person name="Abdulkadir J."/>
            <person name="Abebe A."/>
            <person name="Abera B."/>
            <person name="Abreu J."/>
            <person name="Acer S.C."/>
            <person name="Aftuck L."/>
            <person name="Alexander A."/>
            <person name="An P."/>
            <person name="Anderson E."/>
            <person name="Anderson S."/>
            <person name="Arachi H."/>
            <person name="Azer M."/>
            <person name="Bachantsang P."/>
            <person name="Barry A."/>
            <person name="Bayul T."/>
            <person name="Berlin A."/>
            <person name="Bessette D."/>
            <person name="Bloom T."/>
            <person name="Blye J."/>
            <person name="Boguslavskiy L."/>
            <person name="Bonnet C."/>
            <person name="Boukhgalter B."/>
            <person name="Bourzgui I."/>
            <person name="Brown A."/>
            <person name="Cahill P."/>
            <person name="Channer S."/>
            <person name="Cheshatsang Y."/>
            <person name="Chuda L."/>
            <person name="Citroen M."/>
            <person name="Collymore A."/>
            <person name="Cooke P."/>
            <person name="Costello M."/>
            <person name="D'Aco K."/>
            <person name="Daza R."/>
            <person name="De Haan G."/>
            <person name="DeGray S."/>
            <person name="DeMaso C."/>
            <person name="Dhargay N."/>
            <person name="Dooley K."/>
            <person name="Dooley E."/>
            <person name="Doricent M."/>
            <person name="Dorje P."/>
            <person name="Dorjee K."/>
            <person name="Dupes A."/>
            <person name="Elong R."/>
            <person name="Falk J."/>
            <person name="Farina A."/>
            <person name="Faro S."/>
            <person name="Ferguson D."/>
            <person name="Fisher S."/>
            <person name="Foley C.D."/>
            <person name="Franke A."/>
            <person name="Friedrich D."/>
            <person name="Gadbois L."/>
            <person name="Gearin G."/>
            <person name="Gearin C.R."/>
            <person name="Giannoukos G."/>
            <person name="Goode T."/>
            <person name="Graham J."/>
            <person name="Grandbois E."/>
            <person name="Grewal S."/>
            <person name="Gyaltsen K."/>
            <person name="Hafez N."/>
            <person name="Hagos B."/>
            <person name="Hall J."/>
            <person name="Henson C."/>
            <person name="Hollinger A."/>
            <person name="Honan T."/>
            <person name="Huard M.D."/>
            <person name="Hughes L."/>
            <person name="Hurhula B."/>
            <person name="Husby M.E."/>
            <person name="Kamat A."/>
            <person name="Kanga B."/>
            <person name="Kashin S."/>
            <person name="Khazanovich D."/>
            <person name="Kisner P."/>
            <person name="Lance K."/>
            <person name="Lara M."/>
            <person name="Lee W."/>
            <person name="Lennon N."/>
            <person name="Letendre F."/>
            <person name="LeVine R."/>
            <person name="Lipovsky A."/>
            <person name="Liu X."/>
            <person name="Liu J."/>
            <person name="Liu S."/>
            <person name="Lokyitsang T."/>
            <person name="Lokyitsang Y."/>
            <person name="Lubonja R."/>
            <person name="Lui A."/>
            <person name="MacDonald P."/>
            <person name="Magnisalis V."/>
            <person name="Maru K."/>
            <person name="Matthews C."/>
            <person name="McCusker W."/>
            <person name="McDonough S."/>
            <person name="Mehta T."/>
            <person name="Meldrim J."/>
            <person name="Meneus L."/>
            <person name="Mihai O."/>
            <person name="Mihalev A."/>
            <person name="Mihova T."/>
            <person name="Mittelman R."/>
            <person name="Mlenga V."/>
            <person name="Montmayeur A."/>
            <person name="Mulrain L."/>
            <person name="Navidi A."/>
            <person name="Naylor J."/>
            <person name="Negash T."/>
            <person name="Nguyen T."/>
            <person name="Nguyen N."/>
            <person name="Nicol R."/>
            <person name="Norbu C."/>
            <person name="Norbu N."/>
            <person name="Novod N."/>
            <person name="O'Neill B."/>
            <person name="Osman S."/>
            <person name="Markiewicz E."/>
            <person name="Oyono O.L."/>
            <person name="Patti C."/>
            <person name="Phunkhang P."/>
            <person name="Pierre F."/>
            <person name="Priest M."/>
            <person name="Raghuraman S."/>
            <person name="Rege F."/>
            <person name="Reyes R."/>
            <person name="Rise C."/>
            <person name="Rogov P."/>
            <person name="Ross K."/>
            <person name="Ryan E."/>
            <person name="Settipalli S."/>
            <person name="Shea T."/>
            <person name="Sherpa N."/>
            <person name="Shi L."/>
            <person name="Shih D."/>
            <person name="Sparrow T."/>
            <person name="Spaulding J."/>
            <person name="Stalker J."/>
            <person name="Stange-Thomann N."/>
            <person name="Stavropoulos S."/>
            <person name="Stone C."/>
            <person name="Strader C."/>
            <person name="Tesfaye S."/>
            <person name="Thomson T."/>
            <person name="Thoulutsang Y."/>
            <person name="Thoulutsang D."/>
            <person name="Topham K."/>
            <person name="Topping I."/>
            <person name="Tsamla T."/>
            <person name="Vassiliev H."/>
            <person name="Vo A."/>
            <person name="Wangchuk T."/>
            <person name="Wangdi T."/>
            <person name="Weiand M."/>
            <person name="Wilkinson J."/>
            <person name="Wilson A."/>
            <person name="Yadav S."/>
            <person name="Young G."/>
            <person name="Yu Q."/>
            <person name="Zembek L."/>
            <person name="Zhong D."/>
            <person name="Zimmer A."/>
            <person name="Zwirko Z."/>
            <person name="Jaffe D.B."/>
            <person name="Alvarez P."/>
            <person name="Brockman W."/>
            <person name="Butler J."/>
            <person name="Chin C."/>
            <person name="Gnerre S."/>
            <person name="Grabherr M."/>
            <person name="Kleber M."/>
            <person name="Mauceli E."/>
            <person name="MacCallum I."/>
        </authorList>
    </citation>
    <scope>NUCLEOTIDE SEQUENCE [LARGE SCALE GENOMIC DNA]</scope>
    <source>
        <strain evidence="4">Tucson 14024-0371.13</strain>
    </source>
</reference>
<name>B3MQJ9_DROAN</name>
<protein>
    <recommendedName>
        <fullName evidence="2">UBC core domain-containing protein</fullName>
    </recommendedName>
</protein>
<dbReference type="HOGENOM" id="CLU_030988_12_0_1"/>
<dbReference type="OMA" id="PKICHEI"/>
<feature type="region of interest" description="Disordered" evidence="1">
    <location>
        <begin position="1"/>
        <end position="22"/>
    </location>
</feature>
<sequence length="158" mass="18155">MERKSWNRSHPAGFEAHPSRSSDGTLNLMVWQCAVPGRKYTPWEGCQYKLKLFFPVDYPEEPPVCKFVPALLHPNIFPSGIVCHSILWHPDMTPEQILTATQDLLHNPDRDHPVRSDAYKLLERSQQEYDEVIRFQALNITDQSHPPTANPPAEAHSF</sequence>
<dbReference type="GeneID" id="6502943"/>
<dbReference type="SMART" id="SM00212">
    <property type="entry name" value="UBCc"/>
    <property type="match status" value="1"/>
</dbReference>
<dbReference type="Proteomes" id="UP000007801">
    <property type="component" value="Unassembled WGS sequence"/>
</dbReference>
<organism evidence="3 4">
    <name type="scientific">Drosophila ananassae</name>
    <name type="common">Fruit fly</name>
    <dbReference type="NCBI Taxonomy" id="7217"/>
    <lineage>
        <taxon>Eukaryota</taxon>
        <taxon>Metazoa</taxon>
        <taxon>Ecdysozoa</taxon>
        <taxon>Arthropoda</taxon>
        <taxon>Hexapoda</taxon>
        <taxon>Insecta</taxon>
        <taxon>Pterygota</taxon>
        <taxon>Neoptera</taxon>
        <taxon>Endopterygota</taxon>
        <taxon>Diptera</taxon>
        <taxon>Brachycera</taxon>
        <taxon>Muscomorpha</taxon>
        <taxon>Ephydroidea</taxon>
        <taxon>Drosophilidae</taxon>
        <taxon>Drosophila</taxon>
        <taxon>Sophophora</taxon>
    </lineage>
</organism>
<dbReference type="InterPro" id="IPR016135">
    <property type="entry name" value="UBQ-conjugating_enzyme/RWD"/>
</dbReference>
<evidence type="ECO:0000313" key="3">
    <source>
        <dbReference type="EMBL" id="EDV44625.1"/>
    </source>
</evidence>
<dbReference type="CDD" id="cd23798">
    <property type="entry name" value="UBCc_UBE2I"/>
    <property type="match status" value="1"/>
</dbReference>
<dbReference type="STRING" id="7217.B3MQJ9"/>
<dbReference type="OrthoDB" id="6600758at2759"/>
<proteinExistence type="predicted"/>
<gene>
    <name evidence="3" type="primary">Dana\GF20232</name>
    <name evidence="3" type="synonym">dana_GLEANR_2643</name>
    <name evidence="3" type="ORF">GF20232</name>
</gene>
<dbReference type="PhylomeDB" id="B3MQJ9"/>
<keyword evidence="4" id="KW-1185">Reference proteome</keyword>
<dbReference type="InterPro" id="IPR000608">
    <property type="entry name" value="UBC"/>
</dbReference>
<dbReference type="eggNOG" id="KOG0424">
    <property type="taxonomic scope" value="Eukaryota"/>
</dbReference>
<dbReference type="PROSITE" id="PS50127">
    <property type="entry name" value="UBC_2"/>
    <property type="match status" value="1"/>
</dbReference>
<evidence type="ECO:0000256" key="1">
    <source>
        <dbReference type="SAM" id="MobiDB-lite"/>
    </source>
</evidence>
<evidence type="ECO:0000259" key="2">
    <source>
        <dbReference type="PROSITE" id="PS50127"/>
    </source>
</evidence>
<dbReference type="InterPro" id="IPR050113">
    <property type="entry name" value="Ub_conjugating_enzyme"/>
</dbReference>
<dbReference type="EMBL" id="CH902621">
    <property type="protein sequence ID" value="EDV44625.1"/>
    <property type="molecule type" value="Genomic_DNA"/>
</dbReference>
<dbReference type="PANTHER" id="PTHR24067">
    <property type="entry name" value="UBIQUITIN-CONJUGATING ENZYME E2"/>
    <property type="match status" value="1"/>
</dbReference>
<dbReference type="InParanoid" id="B3MQJ9"/>
<accession>B3MQJ9</accession>
<dbReference type="KEGG" id="dan:6502943"/>
<feature type="domain" description="UBC core" evidence="2">
    <location>
        <begin position="1"/>
        <end position="142"/>
    </location>
</feature>